<dbReference type="OrthoDB" id="949987at2"/>
<name>A0A327NPE4_9BACT</name>
<evidence type="ECO:0000256" key="2">
    <source>
        <dbReference type="SAM" id="Phobius"/>
    </source>
</evidence>
<keyword evidence="2" id="KW-1133">Transmembrane helix</keyword>
<reference evidence="3 4" key="1">
    <citation type="submission" date="2018-06" db="EMBL/GenBank/DDBJ databases">
        <title>Spirosoma sp. HMF3257 Genome sequencing and assembly.</title>
        <authorList>
            <person name="Kang H."/>
            <person name="Cha I."/>
            <person name="Kim H."/>
            <person name="Kang J."/>
            <person name="Joh K."/>
        </authorList>
    </citation>
    <scope>NUCLEOTIDE SEQUENCE [LARGE SCALE GENOMIC DNA]</scope>
    <source>
        <strain evidence="3 4">HMF3257</strain>
    </source>
</reference>
<comment type="caution">
    <text evidence="3">The sequence shown here is derived from an EMBL/GenBank/DDBJ whole genome shotgun (WGS) entry which is preliminary data.</text>
</comment>
<keyword evidence="4" id="KW-1185">Reference proteome</keyword>
<gene>
    <name evidence="3" type="ORF">HMF3257_28155</name>
</gene>
<protein>
    <submittedName>
        <fullName evidence="3">Uncharacterized protein</fullName>
    </submittedName>
</protein>
<accession>A0A327NPE4</accession>
<feature type="coiled-coil region" evidence="1">
    <location>
        <begin position="147"/>
        <end position="181"/>
    </location>
</feature>
<keyword evidence="1" id="KW-0175">Coiled coil</keyword>
<proteinExistence type="predicted"/>
<dbReference type="AlphaFoldDB" id="A0A327NPE4"/>
<evidence type="ECO:0000313" key="4">
    <source>
        <dbReference type="Proteomes" id="UP000249016"/>
    </source>
</evidence>
<feature type="transmembrane region" description="Helical" evidence="2">
    <location>
        <begin position="12"/>
        <end position="33"/>
    </location>
</feature>
<keyword evidence="2" id="KW-0472">Membrane</keyword>
<keyword evidence="2" id="KW-0812">Transmembrane</keyword>
<evidence type="ECO:0000313" key="3">
    <source>
        <dbReference type="EMBL" id="RAI77092.1"/>
    </source>
</evidence>
<sequence>MDPLNKVERNTSLINFIAVYAIIIALPLFLAFWMGTKKSSKGGNQKAISEQEALVKDMDILQQYIVEINKQNDGIPKDSDTDEAWNSWLATAAQFNDNFARKANDFLAKKGYTGARDRIRKNAYNYLIQLTKERSNYLQKRKALVGVHNESAAVKQLQGEKEQLKMQNQGLQNSLDAMKLMAAAQSKQAAGGAAGGGAQQPNPEIENLKWQLKFSDANCKKTQADILEAYNDNLKRKQLYAVARQNFQLISQNARNSYTIQQLATDKIQEIDRQMSRL</sequence>
<dbReference type="Proteomes" id="UP000249016">
    <property type="component" value="Unassembled WGS sequence"/>
</dbReference>
<evidence type="ECO:0000256" key="1">
    <source>
        <dbReference type="SAM" id="Coils"/>
    </source>
</evidence>
<dbReference type="RefSeq" id="WP_111347268.1">
    <property type="nucleotide sequence ID" value="NZ_QLII01000001.1"/>
</dbReference>
<dbReference type="EMBL" id="QLII01000001">
    <property type="protein sequence ID" value="RAI77092.1"/>
    <property type="molecule type" value="Genomic_DNA"/>
</dbReference>
<organism evidence="3 4">
    <name type="scientific">Spirosoma telluris</name>
    <dbReference type="NCBI Taxonomy" id="2183553"/>
    <lineage>
        <taxon>Bacteria</taxon>
        <taxon>Pseudomonadati</taxon>
        <taxon>Bacteroidota</taxon>
        <taxon>Cytophagia</taxon>
        <taxon>Cytophagales</taxon>
        <taxon>Cytophagaceae</taxon>
        <taxon>Spirosoma</taxon>
    </lineage>
</organism>